<dbReference type="Gene3D" id="1.10.510.10">
    <property type="entry name" value="Transferase(Phosphotransferase) domain 1"/>
    <property type="match status" value="1"/>
</dbReference>
<evidence type="ECO:0000256" key="1">
    <source>
        <dbReference type="ARBA" id="ARBA00022527"/>
    </source>
</evidence>
<evidence type="ECO:0000256" key="6">
    <source>
        <dbReference type="PIRSR" id="PIRSR630616-1"/>
    </source>
</evidence>
<dbReference type="EMBL" id="MLAK01001237">
    <property type="protein sequence ID" value="OHS95547.1"/>
    <property type="molecule type" value="Genomic_DNA"/>
</dbReference>
<feature type="binding site" evidence="7">
    <location>
        <position position="151"/>
    </location>
    <ligand>
        <name>ATP</name>
        <dbReference type="ChEBI" id="CHEBI:30616"/>
    </ligand>
</feature>
<reference evidence="12" key="1">
    <citation type="submission" date="2016-10" db="EMBL/GenBank/DDBJ databases">
        <authorList>
            <person name="Benchimol M."/>
            <person name="Almeida L.G."/>
            <person name="Vasconcelos A.T."/>
            <person name="Perreira-Neves A."/>
            <person name="Rosa I.A."/>
            <person name="Tasca T."/>
            <person name="Bogo M.R."/>
            <person name="de Souza W."/>
        </authorList>
    </citation>
    <scope>NUCLEOTIDE SEQUENCE [LARGE SCALE GENOMIC DNA]</scope>
    <source>
        <strain evidence="12">K</strain>
    </source>
</reference>
<keyword evidence="2" id="KW-0808">Transferase</keyword>
<dbReference type="InterPro" id="IPR000719">
    <property type="entry name" value="Prot_kinase_dom"/>
</dbReference>
<dbReference type="GO" id="GO:0005524">
    <property type="term" value="F:ATP binding"/>
    <property type="evidence" value="ECO:0007669"/>
    <property type="project" value="UniProtKB-UniRule"/>
</dbReference>
<dbReference type="PROSITE" id="PS00107">
    <property type="entry name" value="PROTEIN_KINASE_ATP"/>
    <property type="match status" value="1"/>
</dbReference>
<evidence type="ECO:0000256" key="9">
    <source>
        <dbReference type="PROSITE-ProRule" id="PRU10141"/>
    </source>
</evidence>
<comment type="caution">
    <text evidence="12">The sequence shown here is derived from an EMBL/GenBank/DDBJ whole genome shotgun (WGS) entry which is preliminary data.</text>
</comment>
<keyword evidence="5 7" id="KW-0067">ATP-binding</keyword>
<evidence type="ECO:0000256" key="4">
    <source>
        <dbReference type="ARBA" id="ARBA00022777"/>
    </source>
</evidence>
<dbReference type="FunFam" id="3.30.200.20:FF:000042">
    <property type="entry name" value="Aurora kinase A"/>
    <property type="match status" value="1"/>
</dbReference>
<evidence type="ECO:0000256" key="8">
    <source>
        <dbReference type="PIRSR" id="PIRSR630616-3"/>
    </source>
</evidence>
<dbReference type="FunFam" id="1.10.510.10:FF:000571">
    <property type="entry name" value="Maternal embryonic leucine zipper kinase"/>
    <property type="match status" value="1"/>
</dbReference>
<feature type="cross-link" description="Glycyl lysine isopeptide (Lys-Gly) (interchain with G-Cter in SUMO2)" evidence="8">
    <location>
        <position position="135"/>
    </location>
</feature>
<evidence type="ECO:0000256" key="5">
    <source>
        <dbReference type="ARBA" id="ARBA00022840"/>
    </source>
</evidence>
<gene>
    <name evidence="12" type="ORF">TRFO_10437</name>
</gene>
<dbReference type="OrthoDB" id="68483at2759"/>
<name>A0A1J4JD02_9EUKA</name>
<keyword evidence="4 12" id="KW-0418">Kinase</keyword>
<accession>A0A1J4JD02</accession>
<dbReference type="SUPFAM" id="SSF56112">
    <property type="entry name" value="Protein kinase-like (PK-like)"/>
    <property type="match status" value="1"/>
</dbReference>
<evidence type="ECO:0000259" key="11">
    <source>
        <dbReference type="PROSITE" id="PS50011"/>
    </source>
</evidence>
<dbReference type="PANTHER" id="PTHR24350">
    <property type="entry name" value="SERINE/THREONINE-PROTEIN KINASE IAL-RELATED"/>
    <property type="match status" value="1"/>
</dbReference>
<proteinExistence type="inferred from homology"/>
<feature type="binding site" evidence="7 9">
    <location>
        <position position="39"/>
    </location>
    <ligand>
        <name>ATP</name>
        <dbReference type="ChEBI" id="CHEBI:30616"/>
    </ligand>
</feature>
<sequence>MYPSYCIDGIHSLSKLGKGTFSKVFLGEHDLTHLKVALKVINKSTNLSPERIKKIFEEIDILQSLDHPFIIKFLKNHEDSENYYIVQEYAPNGSILDYLNNNTRLTEAMARRFFTEILIAAEFMHKNHVFHRDLKAENILLDENNNIKIIDFGMSTHFNSYEALFFDRCGSLGYAAPEVIKNKGYTAKSDIWSIGVILYALLIGELPFKGNSDAEIIENLLYSTPAYPTHLSANSIDLLKKLLDKNPKSRISLHSVKEHPWISQTEYSIISRVTPDTKLCNILDKDLVVQMAMLNLDITSVTTQKLENKYGEERFTYLLLQSKKIVDTTNNIIECKIKSIIKEIRRSDPSVDHEKNHHHSITYDSSLRKRELSAPNLTVFDKRPSNPCVTIKPVIQRRGMPLPISPRKITRHLVKFHSYDKKEDNNSV</sequence>
<evidence type="ECO:0000313" key="13">
    <source>
        <dbReference type="Proteomes" id="UP000179807"/>
    </source>
</evidence>
<dbReference type="InterPro" id="IPR030616">
    <property type="entry name" value="Aur-like"/>
</dbReference>
<dbReference type="InterPro" id="IPR008271">
    <property type="entry name" value="Ser/Thr_kinase_AS"/>
</dbReference>
<feature type="domain" description="Protein kinase" evidence="11">
    <location>
        <begin position="10"/>
        <end position="262"/>
    </location>
</feature>
<keyword evidence="3 7" id="KW-0547">Nucleotide-binding</keyword>
<feature type="binding site" evidence="7">
    <location>
        <begin position="88"/>
        <end position="90"/>
    </location>
    <ligand>
        <name>ATP</name>
        <dbReference type="ChEBI" id="CHEBI:30616"/>
    </ligand>
</feature>
<dbReference type="PROSITE" id="PS50011">
    <property type="entry name" value="PROTEIN_KINASE_DOM"/>
    <property type="match status" value="1"/>
</dbReference>
<dbReference type="InterPro" id="IPR011009">
    <property type="entry name" value="Kinase-like_dom_sf"/>
</dbReference>
<dbReference type="InterPro" id="IPR017441">
    <property type="entry name" value="Protein_kinase_ATP_BS"/>
</dbReference>
<dbReference type="Pfam" id="PF00069">
    <property type="entry name" value="Pkinase"/>
    <property type="match status" value="1"/>
</dbReference>
<keyword evidence="1 10" id="KW-0723">Serine/threonine-protein kinase</keyword>
<evidence type="ECO:0000256" key="3">
    <source>
        <dbReference type="ARBA" id="ARBA00022741"/>
    </source>
</evidence>
<evidence type="ECO:0000313" key="12">
    <source>
        <dbReference type="EMBL" id="OHS95547.1"/>
    </source>
</evidence>
<dbReference type="CDD" id="cd14003">
    <property type="entry name" value="STKc_AMPK-like"/>
    <property type="match status" value="1"/>
</dbReference>
<dbReference type="VEuPathDB" id="TrichDB:TRFO_10437"/>
<evidence type="ECO:0000256" key="7">
    <source>
        <dbReference type="PIRSR" id="PIRSR630616-2"/>
    </source>
</evidence>
<comment type="similarity">
    <text evidence="10">Belongs to the protein kinase superfamily.</text>
</comment>
<evidence type="ECO:0000256" key="2">
    <source>
        <dbReference type="ARBA" id="ARBA00022679"/>
    </source>
</evidence>
<dbReference type="Proteomes" id="UP000179807">
    <property type="component" value="Unassembled WGS sequence"/>
</dbReference>
<dbReference type="SMART" id="SM00220">
    <property type="entry name" value="S_TKc"/>
    <property type="match status" value="1"/>
</dbReference>
<feature type="binding site" evidence="7">
    <location>
        <begin position="137"/>
        <end position="138"/>
    </location>
    <ligand>
        <name>ATP</name>
        <dbReference type="ChEBI" id="CHEBI:30616"/>
    </ligand>
</feature>
<dbReference type="PROSITE" id="PS00108">
    <property type="entry name" value="PROTEIN_KINASE_ST"/>
    <property type="match status" value="1"/>
</dbReference>
<dbReference type="RefSeq" id="XP_068348684.1">
    <property type="nucleotide sequence ID" value="XM_068495454.1"/>
</dbReference>
<dbReference type="GO" id="GO:0004674">
    <property type="term" value="F:protein serine/threonine kinase activity"/>
    <property type="evidence" value="ECO:0007669"/>
    <property type="project" value="UniProtKB-KW"/>
</dbReference>
<organism evidence="12 13">
    <name type="scientific">Tritrichomonas foetus</name>
    <dbReference type="NCBI Taxonomy" id="1144522"/>
    <lineage>
        <taxon>Eukaryota</taxon>
        <taxon>Metamonada</taxon>
        <taxon>Parabasalia</taxon>
        <taxon>Tritrichomonadida</taxon>
        <taxon>Tritrichomonadidae</taxon>
        <taxon>Tritrichomonas</taxon>
    </lineage>
</organism>
<dbReference type="AlphaFoldDB" id="A0A1J4JD02"/>
<evidence type="ECO:0000256" key="10">
    <source>
        <dbReference type="RuleBase" id="RU000304"/>
    </source>
</evidence>
<protein>
    <submittedName>
        <fullName evidence="12">CAMK family protein kinase</fullName>
    </submittedName>
</protein>
<feature type="active site" description="Proton acceptor" evidence="6">
    <location>
        <position position="133"/>
    </location>
</feature>
<keyword evidence="13" id="KW-1185">Reference proteome</keyword>
<dbReference type="GeneID" id="94830158"/>